<dbReference type="EMBL" id="VHII01000015">
    <property type="protein sequence ID" value="KAF1379774.1"/>
    <property type="molecule type" value="Genomic_DNA"/>
</dbReference>
<proteinExistence type="predicted"/>
<name>A0A6A5EVQ7_PERFL</name>
<sequence>MVWKEPIRSKETSAKPIGRWAMKTKLPGSSPPAPLLSTVCKREATLPRKFTYTTAKKLLEPPKEEKRLV</sequence>
<dbReference type="Proteomes" id="UP000465112">
    <property type="component" value="Chromosome 15"/>
</dbReference>
<dbReference type="AlphaFoldDB" id="A0A6A5EVQ7"/>
<gene>
    <name evidence="2" type="ORF">PFLUV_G00179520</name>
</gene>
<evidence type="ECO:0000256" key="1">
    <source>
        <dbReference type="SAM" id="MobiDB-lite"/>
    </source>
</evidence>
<evidence type="ECO:0000313" key="2">
    <source>
        <dbReference type="EMBL" id="KAF1379774.1"/>
    </source>
</evidence>
<feature type="region of interest" description="Disordered" evidence="1">
    <location>
        <begin position="1"/>
        <end position="34"/>
    </location>
</feature>
<feature type="compositionally biased region" description="Basic and acidic residues" evidence="1">
    <location>
        <begin position="1"/>
        <end position="13"/>
    </location>
</feature>
<reference evidence="2 3" key="1">
    <citation type="submission" date="2019-06" db="EMBL/GenBank/DDBJ databases">
        <title>A chromosome-scale genome assembly of the European perch, Perca fluviatilis.</title>
        <authorList>
            <person name="Roques C."/>
            <person name="Zahm M."/>
            <person name="Cabau C."/>
            <person name="Klopp C."/>
            <person name="Bouchez O."/>
            <person name="Donnadieu C."/>
            <person name="Kuhl H."/>
            <person name="Gislard M."/>
            <person name="Guendouz S."/>
            <person name="Journot L."/>
            <person name="Haffray P."/>
            <person name="Bestin A."/>
            <person name="Morvezen R."/>
            <person name="Feron R."/>
            <person name="Wen M."/>
            <person name="Jouanno E."/>
            <person name="Herpin A."/>
            <person name="Schartl M."/>
            <person name="Postlethwait J."/>
            <person name="Schaerlinger B."/>
            <person name="Chardard D."/>
            <person name="Lecocq T."/>
            <person name="Poncet C."/>
            <person name="Jaffrelo L."/>
            <person name="Lampietro C."/>
            <person name="Guiguen Y."/>
        </authorList>
    </citation>
    <scope>NUCLEOTIDE SEQUENCE [LARGE SCALE GENOMIC DNA]</scope>
    <source>
        <tissue evidence="2">Blood</tissue>
    </source>
</reference>
<accession>A0A6A5EVQ7</accession>
<protein>
    <submittedName>
        <fullName evidence="2">Uncharacterized protein</fullName>
    </submittedName>
</protein>
<comment type="caution">
    <text evidence="2">The sequence shown here is derived from an EMBL/GenBank/DDBJ whole genome shotgun (WGS) entry which is preliminary data.</text>
</comment>
<keyword evidence="3" id="KW-1185">Reference proteome</keyword>
<evidence type="ECO:0000313" key="3">
    <source>
        <dbReference type="Proteomes" id="UP000465112"/>
    </source>
</evidence>
<organism evidence="2 3">
    <name type="scientific">Perca fluviatilis</name>
    <name type="common">European perch</name>
    <dbReference type="NCBI Taxonomy" id="8168"/>
    <lineage>
        <taxon>Eukaryota</taxon>
        <taxon>Metazoa</taxon>
        <taxon>Chordata</taxon>
        <taxon>Craniata</taxon>
        <taxon>Vertebrata</taxon>
        <taxon>Euteleostomi</taxon>
        <taxon>Actinopterygii</taxon>
        <taxon>Neopterygii</taxon>
        <taxon>Teleostei</taxon>
        <taxon>Neoteleostei</taxon>
        <taxon>Acanthomorphata</taxon>
        <taxon>Eupercaria</taxon>
        <taxon>Perciformes</taxon>
        <taxon>Percoidei</taxon>
        <taxon>Percidae</taxon>
        <taxon>Percinae</taxon>
        <taxon>Perca</taxon>
    </lineage>
</organism>